<dbReference type="GO" id="GO:0005794">
    <property type="term" value="C:Golgi apparatus"/>
    <property type="evidence" value="ECO:0007669"/>
    <property type="project" value="TreeGrafter"/>
</dbReference>
<feature type="compositionally biased region" description="Low complexity" evidence="1">
    <location>
        <begin position="10"/>
        <end position="20"/>
    </location>
</feature>
<dbReference type="PANTHER" id="PTHR33638">
    <property type="entry name" value="SELENOPROTEIN H"/>
    <property type="match status" value="1"/>
</dbReference>
<evidence type="ECO:0000313" key="3">
    <source>
        <dbReference type="Proteomes" id="UP000594263"/>
    </source>
</evidence>
<evidence type="ECO:0008006" key="4">
    <source>
        <dbReference type="Google" id="ProtNLM"/>
    </source>
</evidence>
<feature type="region of interest" description="Disordered" evidence="1">
    <location>
        <begin position="1"/>
        <end position="34"/>
    </location>
</feature>
<reference evidence="2" key="1">
    <citation type="submission" date="2021-01" db="UniProtKB">
        <authorList>
            <consortium name="EnsemblPlants"/>
        </authorList>
    </citation>
    <scope>IDENTIFICATION</scope>
</reference>
<dbReference type="Gene3D" id="3.40.30.10">
    <property type="entry name" value="Glutaredoxin"/>
    <property type="match status" value="1"/>
</dbReference>
<dbReference type="AlphaFoldDB" id="A0A7N0V5M5"/>
<evidence type="ECO:0000256" key="1">
    <source>
        <dbReference type="SAM" id="MobiDB-lite"/>
    </source>
</evidence>
<evidence type="ECO:0000313" key="2">
    <source>
        <dbReference type="EnsemblPlants" id="Kaladp0098s0183.1.v1.1"/>
    </source>
</evidence>
<dbReference type="Proteomes" id="UP000594263">
    <property type="component" value="Unplaced"/>
</dbReference>
<sequence>MASGKRKTAGEGADAAAAVGEAKKEVGVGRVTRSSARRVNWGTATEPVVVKKNAVKKERVVKKAKVEVKKEEVKADEGKKEVKADEGKKEVKARGGGGSKTIVIEHCKQCNSFKTRAFQVKEGLESAIKGIQVLVNPEKPRRGCFEIREQGGEAFITLLDMKRPFPPLKALNMEKVISDIIEKVK</sequence>
<accession>A0A7N0V5M5</accession>
<dbReference type="SUPFAM" id="SSF52833">
    <property type="entry name" value="Thioredoxin-like"/>
    <property type="match status" value="1"/>
</dbReference>
<dbReference type="Gramene" id="Kaladp0098s0183.1.v1.1">
    <property type="protein sequence ID" value="Kaladp0098s0183.1.v1.1"/>
    <property type="gene ID" value="Kaladp0098s0183.v1.1"/>
</dbReference>
<dbReference type="PANTHER" id="PTHR33638:SF1">
    <property type="entry name" value="SELENOPROTEIN H"/>
    <property type="match status" value="1"/>
</dbReference>
<dbReference type="InterPro" id="IPR036249">
    <property type="entry name" value="Thioredoxin-like_sf"/>
</dbReference>
<dbReference type="EnsemblPlants" id="Kaladp0098s0183.1.v1.1">
    <property type="protein sequence ID" value="Kaladp0098s0183.1.v1.1"/>
    <property type="gene ID" value="Kaladp0098s0183.v1.1"/>
</dbReference>
<proteinExistence type="predicted"/>
<dbReference type="FunFam" id="3.40.30.10:FF:000361">
    <property type="entry name" value="Selenium binding protein"/>
    <property type="match status" value="1"/>
</dbReference>
<dbReference type="InterPro" id="IPR052674">
    <property type="entry name" value="SelWTH-like"/>
</dbReference>
<organism evidence="2 3">
    <name type="scientific">Kalanchoe fedtschenkoi</name>
    <name type="common">Lavender scallops</name>
    <name type="synonym">South American air plant</name>
    <dbReference type="NCBI Taxonomy" id="63787"/>
    <lineage>
        <taxon>Eukaryota</taxon>
        <taxon>Viridiplantae</taxon>
        <taxon>Streptophyta</taxon>
        <taxon>Embryophyta</taxon>
        <taxon>Tracheophyta</taxon>
        <taxon>Spermatophyta</taxon>
        <taxon>Magnoliopsida</taxon>
        <taxon>eudicotyledons</taxon>
        <taxon>Gunneridae</taxon>
        <taxon>Pentapetalae</taxon>
        <taxon>Saxifragales</taxon>
        <taxon>Crassulaceae</taxon>
        <taxon>Kalanchoe</taxon>
    </lineage>
</organism>
<feature type="compositionally biased region" description="Basic and acidic residues" evidence="1">
    <location>
        <begin position="72"/>
        <end position="93"/>
    </location>
</feature>
<dbReference type="OMA" id="ARRVNWG"/>
<protein>
    <recommendedName>
        <fullName evidence="4">Selenoprotein H</fullName>
    </recommendedName>
</protein>
<keyword evidence="3" id="KW-1185">Reference proteome</keyword>
<name>A0A7N0V5M5_KALFE</name>
<feature type="region of interest" description="Disordered" evidence="1">
    <location>
        <begin position="72"/>
        <end position="96"/>
    </location>
</feature>